<proteinExistence type="predicted"/>
<dbReference type="EMBL" id="MU842835">
    <property type="protein sequence ID" value="KAK2031952.1"/>
    <property type="molecule type" value="Genomic_DNA"/>
</dbReference>
<evidence type="ECO:0000313" key="1">
    <source>
        <dbReference type="EMBL" id="KAK2031952.1"/>
    </source>
</evidence>
<comment type="caution">
    <text evidence="1">The sequence shown here is derived from an EMBL/GenBank/DDBJ whole genome shotgun (WGS) entry which is preliminary data.</text>
</comment>
<evidence type="ECO:0000313" key="2">
    <source>
        <dbReference type="Proteomes" id="UP001232148"/>
    </source>
</evidence>
<sequence>MPRLPSVAATKNPAVDCTAVQHLLAARHLAGLPSHVAAELFRLQARARSPTRREELSASFGLFMLLGWPRQTSS</sequence>
<dbReference type="Proteomes" id="UP001232148">
    <property type="component" value="Unassembled WGS sequence"/>
</dbReference>
<protein>
    <submittedName>
        <fullName evidence="1">Uncharacterized protein</fullName>
    </submittedName>
</protein>
<name>A0AAD9HPA7_9PEZI</name>
<dbReference type="AlphaFoldDB" id="A0AAD9HPA7"/>
<gene>
    <name evidence="1" type="ORF">LX32DRAFT_636758</name>
</gene>
<accession>A0AAD9HPA7</accession>
<reference evidence="1" key="1">
    <citation type="submission" date="2021-06" db="EMBL/GenBank/DDBJ databases">
        <title>Comparative genomics, transcriptomics and evolutionary studies reveal genomic signatures of adaptation to plant cell wall in hemibiotrophic fungi.</title>
        <authorList>
            <consortium name="DOE Joint Genome Institute"/>
            <person name="Baroncelli R."/>
            <person name="Diaz J.F."/>
            <person name="Benocci T."/>
            <person name="Peng M."/>
            <person name="Battaglia E."/>
            <person name="Haridas S."/>
            <person name="Andreopoulos W."/>
            <person name="Labutti K."/>
            <person name="Pangilinan J."/>
            <person name="Floch G.L."/>
            <person name="Makela M.R."/>
            <person name="Henrissat B."/>
            <person name="Grigoriev I.V."/>
            <person name="Crouch J.A."/>
            <person name="De Vries R.P."/>
            <person name="Sukno S.A."/>
            <person name="Thon M.R."/>
        </authorList>
    </citation>
    <scope>NUCLEOTIDE SEQUENCE</scope>
    <source>
        <strain evidence="1">MAFF235873</strain>
    </source>
</reference>
<organism evidence="1 2">
    <name type="scientific">Colletotrichum zoysiae</name>
    <dbReference type="NCBI Taxonomy" id="1216348"/>
    <lineage>
        <taxon>Eukaryota</taxon>
        <taxon>Fungi</taxon>
        <taxon>Dikarya</taxon>
        <taxon>Ascomycota</taxon>
        <taxon>Pezizomycotina</taxon>
        <taxon>Sordariomycetes</taxon>
        <taxon>Hypocreomycetidae</taxon>
        <taxon>Glomerellales</taxon>
        <taxon>Glomerellaceae</taxon>
        <taxon>Colletotrichum</taxon>
        <taxon>Colletotrichum graminicola species complex</taxon>
    </lineage>
</organism>
<keyword evidence="2" id="KW-1185">Reference proteome</keyword>